<dbReference type="InterPro" id="IPR036869">
    <property type="entry name" value="J_dom_sf"/>
</dbReference>
<dbReference type="CDD" id="cd06257">
    <property type="entry name" value="DnaJ"/>
    <property type="match status" value="1"/>
</dbReference>
<dbReference type="InterPro" id="IPR007791">
    <property type="entry name" value="DjlA_N"/>
</dbReference>
<reference evidence="3" key="1">
    <citation type="submission" date="2016-10" db="EMBL/GenBank/DDBJ databases">
        <authorList>
            <person name="Varghese N."/>
            <person name="Submissions S."/>
        </authorList>
    </citation>
    <scope>NUCLEOTIDE SEQUENCE [LARGE SCALE GENOMIC DNA]</scope>
    <source>
        <strain evidence="3">930I</strain>
    </source>
</reference>
<dbReference type="PANTHER" id="PTHR24074">
    <property type="entry name" value="CO-CHAPERONE PROTEIN DJLA"/>
    <property type="match status" value="1"/>
</dbReference>
<gene>
    <name evidence="2" type="ORF">SAMN05421742_1012</name>
</gene>
<dbReference type="RefSeq" id="WP_092613887.1">
    <property type="nucleotide sequence ID" value="NZ_FNCV01000001.1"/>
</dbReference>
<name>A0A1G7THS8_9PROT</name>
<proteinExistence type="predicted"/>
<dbReference type="SMART" id="SM00271">
    <property type="entry name" value="DnaJ"/>
    <property type="match status" value="1"/>
</dbReference>
<dbReference type="Gene3D" id="1.10.287.110">
    <property type="entry name" value="DnaJ domain"/>
    <property type="match status" value="1"/>
</dbReference>
<dbReference type="Proteomes" id="UP000217076">
    <property type="component" value="Unassembled WGS sequence"/>
</dbReference>
<dbReference type="Gene3D" id="1.10.3680.10">
    <property type="entry name" value="TerB-like"/>
    <property type="match status" value="1"/>
</dbReference>
<dbReference type="CDD" id="cd07316">
    <property type="entry name" value="terB_like_DjlA"/>
    <property type="match status" value="1"/>
</dbReference>
<dbReference type="SUPFAM" id="SSF158682">
    <property type="entry name" value="TerB-like"/>
    <property type="match status" value="1"/>
</dbReference>
<dbReference type="OrthoDB" id="9782583at2"/>
<dbReference type="PROSITE" id="PS50076">
    <property type="entry name" value="DNAJ_2"/>
    <property type="match status" value="1"/>
</dbReference>
<organism evidence="2 3">
    <name type="scientific">Roseospirillum parvum</name>
    <dbReference type="NCBI Taxonomy" id="83401"/>
    <lineage>
        <taxon>Bacteria</taxon>
        <taxon>Pseudomonadati</taxon>
        <taxon>Pseudomonadota</taxon>
        <taxon>Alphaproteobacteria</taxon>
        <taxon>Rhodospirillales</taxon>
        <taxon>Rhodospirillaceae</taxon>
        <taxon>Roseospirillum</taxon>
    </lineage>
</organism>
<keyword evidence="3" id="KW-1185">Reference proteome</keyword>
<dbReference type="EMBL" id="FNCV01000001">
    <property type="protein sequence ID" value="SDG34878.1"/>
    <property type="molecule type" value="Genomic_DNA"/>
</dbReference>
<evidence type="ECO:0000259" key="1">
    <source>
        <dbReference type="PROSITE" id="PS50076"/>
    </source>
</evidence>
<protein>
    <submittedName>
        <fullName evidence="2">DnaJ like chaperone protein</fullName>
    </submittedName>
</protein>
<dbReference type="Pfam" id="PF00226">
    <property type="entry name" value="DnaJ"/>
    <property type="match status" value="1"/>
</dbReference>
<evidence type="ECO:0000313" key="2">
    <source>
        <dbReference type="EMBL" id="SDG34878.1"/>
    </source>
</evidence>
<accession>A0A1G7THS8</accession>
<dbReference type="PRINTS" id="PR00625">
    <property type="entry name" value="JDOMAIN"/>
</dbReference>
<feature type="domain" description="J" evidence="1">
    <location>
        <begin position="202"/>
        <end position="268"/>
    </location>
</feature>
<dbReference type="InterPro" id="IPR029024">
    <property type="entry name" value="TerB-like"/>
</dbReference>
<dbReference type="Pfam" id="PF05099">
    <property type="entry name" value="TerB"/>
    <property type="match status" value="1"/>
</dbReference>
<evidence type="ECO:0000313" key="3">
    <source>
        <dbReference type="Proteomes" id="UP000217076"/>
    </source>
</evidence>
<dbReference type="InterPro" id="IPR050817">
    <property type="entry name" value="DjlA_DnaK_co-chaperone"/>
</dbReference>
<dbReference type="SUPFAM" id="SSF46565">
    <property type="entry name" value="Chaperone J-domain"/>
    <property type="match status" value="1"/>
</dbReference>
<sequence length="268" mass="28593">MGWWGKLIGGAAGMALGGPLGAGLGVAAGHAFDRMAVADRDNFGLGDDVAGEGRRRLGGVREKLENARAQARQAAFTAALVTLAAKMAKADGTVTRAEIDAFKSLFHIPPEQMSTIGRLWDTARRSTDGYQIAAAHIAREFRDSPEMLENLLGALIMIAQADGHAMAPEEIAFLEEVARIFGLPPRDFARVRAGGAPAGEGDPYQVLGVDRAASGEEIKAAWRRLTREHHPDLLAAKGMPPEFIEVATSRMAAINAAYDRIAQERGLK</sequence>
<dbReference type="STRING" id="83401.SAMN05421742_1012"/>
<dbReference type="AlphaFoldDB" id="A0A1G7THS8"/>
<dbReference type="InterPro" id="IPR001623">
    <property type="entry name" value="DnaJ_domain"/>
</dbReference>